<gene>
    <name evidence="2" type="ORF">AXF42_Ash006954</name>
</gene>
<dbReference type="EMBL" id="KZ451886">
    <property type="protein sequence ID" value="PKA66257.1"/>
    <property type="molecule type" value="Genomic_DNA"/>
</dbReference>
<dbReference type="InterPro" id="IPR012337">
    <property type="entry name" value="RNaseH-like_sf"/>
</dbReference>
<dbReference type="GO" id="GO:0004523">
    <property type="term" value="F:RNA-DNA hybrid ribonuclease activity"/>
    <property type="evidence" value="ECO:0007669"/>
    <property type="project" value="InterPro"/>
</dbReference>
<dbReference type="Gene3D" id="3.30.420.10">
    <property type="entry name" value="Ribonuclease H-like superfamily/Ribonuclease H"/>
    <property type="match status" value="1"/>
</dbReference>
<accession>A0A2I0BEN0</accession>
<evidence type="ECO:0000313" key="3">
    <source>
        <dbReference type="Proteomes" id="UP000236161"/>
    </source>
</evidence>
<dbReference type="OrthoDB" id="690769at2759"/>
<dbReference type="InterPro" id="IPR053151">
    <property type="entry name" value="RNase_H-like"/>
</dbReference>
<name>A0A2I0BEN0_9ASPA</name>
<dbReference type="STRING" id="1088818.A0A2I0BEN0"/>
<protein>
    <recommendedName>
        <fullName evidence="1">RNase H type-1 domain-containing protein</fullName>
    </recommendedName>
</protein>
<keyword evidence="3" id="KW-1185">Reference proteome</keyword>
<dbReference type="InterPro" id="IPR002156">
    <property type="entry name" value="RNaseH_domain"/>
</dbReference>
<dbReference type="Pfam" id="PF13456">
    <property type="entry name" value="RVT_3"/>
    <property type="match status" value="1"/>
</dbReference>
<dbReference type="SUPFAM" id="SSF53098">
    <property type="entry name" value="Ribonuclease H-like"/>
    <property type="match status" value="1"/>
</dbReference>
<dbReference type="PANTHER" id="PTHR47723">
    <property type="entry name" value="OS05G0353850 PROTEIN"/>
    <property type="match status" value="1"/>
</dbReference>
<feature type="domain" description="RNase H type-1" evidence="1">
    <location>
        <begin position="124"/>
        <end position="240"/>
    </location>
</feature>
<dbReference type="GO" id="GO:0003676">
    <property type="term" value="F:nucleic acid binding"/>
    <property type="evidence" value="ECO:0007669"/>
    <property type="project" value="InterPro"/>
</dbReference>
<dbReference type="InterPro" id="IPR044730">
    <property type="entry name" value="RNase_H-like_dom_plant"/>
</dbReference>
<organism evidence="2 3">
    <name type="scientific">Apostasia shenzhenica</name>
    <dbReference type="NCBI Taxonomy" id="1088818"/>
    <lineage>
        <taxon>Eukaryota</taxon>
        <taxon>Viridiplantae</taxon>
        <taxon>Streptophyta</taxon>
        <taxon>Embryophyta</taxon>
        <taxon>Tracheophyta</taxon>
        <taxon>Spermatophyta</taxon>
        <taxon>Magnoliopsida</taxon>
        <taxon>Liliopsida</taxon>
        <taxon>Asparagales</taxon>
        <taxon>Orchidaceae</taxon>
        <taxon>Apostasioideae</taxon>
        <taxon>Apostasia</taxon>
    </lineage>
</organism>
<dbReference type="Proteomes" id="UP000236161">
    <property type="component" value="Unassembled WGS sequence"/>
</dbReference>
<dbReference type="PANTHER" id="PTHR47723:SF19">
    <property type="entry name" value="POLYNUCLEOTIDYL TRANSFERASE, RIBONUCLEASE H-LIKE SUPERFAMILY PROTEIN"/>
    <property type="match status" value="1"/>
</dbReference>
<evidence type="ECO:0000259" key="1">
    <source>
        <dbReference type="Pfam" id="PF13456"/>
    </source>
</evidence>
<proteinExistence type="predicted"/>
<sequence length="290" mass="33581">MMDLNFRNGDPNEIKDLFIHWSQRIKPSKKGCIFTHIILFTCWSLWKARNNKKFREIKYNCTQIVANIRHLVLIQHSAFPYNDWQLKGNPYFLNLVKSNQPICRFHFNIKKVWKKPDYGFVKLNFDGILCDGKAAGGGIIRDSEGNFIYAYHCVFNCDNVIIAEILAALFGMDKCKEKGYNRIHLDLVSMNIMSWIRDDNDIGWNFIPLVFQLKSFIHDLQANTTHILKEANQVANFFSKLNHANIAYDSFDAVPVEGQNLILVDKMGMENFNNLAFEGARQMQLAAFSP</sequence>
<evidence type="ECO:0000313" key="2">
    <source>
        <dbReference type="EMBL" id="PKA66257.1"/>
    </source>
</evidence>
<dbReference type="CDD" id="cd06222">
    <property type="entry name" value="RNase_H_like"/>
    <property type="match status" value="1"/>
</dbReference>
<dbReference type="AlphaFoldDB" id="A0A2I0BEN0"/>
<dbReference type="InterPro" id="IPR036397">
    <property type="entry name" value="RNaseH_sf"/>
</dbReference>
<reference evidence="2 3" key="1">
    <citation type="journal article" date="2017" name="Nature">
        <title>The Apostasia genome and the evolution of orchids.</title>
        <authorList>
            <person name="Zhang G.Q."/>
            <person name="Liu K.W."/>
            <person name="Li Z."/>
            <person name="Lohaus R."/>
            <person name="Hsiao Y.Y."/>
            <person name="Niu S.C."/>
            <person name="Wang J.Y."/>
            <person name="Lin Y.C."/>
            <person name="Xu Q."/>
            <person name="Chen L.J."/>
            <person name="Yoshida K."/>
            <person name="Fujiwara S."/>
            <person name="Wang Z.W."/>
            <person name="Zhang Y.Q."/>
            <person name="Mitsuda N."/>
            <person name="Wang M."/>
            <person name="Liu G.H."/>
            <person name="Pecoraro L."/>
            <person name="Huang H.X."/>
            <person name="Xiao X.J."/>
            <person name="Lin M."/>
            <person name="Wu X.Y."/>
            <person name="Wu W.L."/>
            <person name="Chen Y.Y."/>
            <person name="Chang S.B."/>
            <person name="Sakamoto S."/>
            <person name="Ohme-Takagi M."/>
            <person name="Yagi M."/>
            <person name="Zeng S.J."/>
            <person name="Shen C.Y."/>
            <person name="Yeh C.M."/>
            <person name="Luo Y.B."/>
            <person name="Tsai W.C."/>
            <person name="Van de Peer Y."/>
            <person name="Liu Z.J."/>
        </authorList>
    </citation>
    <scope>NUCLEOTIDE SEQUENCE [LARGE SCALE GENOMIC DNA]</scope>
    <source>
        <strain evidence="3">cv. Shenzhen</strain>
        <tissue evidence="2">Stem</tissue>
    </source>
</reference>